<dbReference type="AlphaFoldDB" id="A0A0D6MIT5"/>
<dbReference type="InterPro" id="IPR000182">
    <property type="entry name" value="GNAT_dom"/>
</dbReference>
<dbReference type="Gene3D" id="3.40.630.30">
    <property type="match status" value="1"/>
</dbReference>
<dbReference type="CDD" id="cd04301">
    <property type="entry name" value="NAT_SF"/>
    <property type="match status" value="1"/>
</dbReference>
<reference evidence="4 5" key="1">
    <citation type="submission" date="2012-10" db="EMBL/GenBank/DDBJ databases">
        <title>Genome sequencing of Tanticharoenia sakaeratensis NBRC 103193.</title>
        <authorList>
            <person name="Azuma Y."/>
            <person name="Hadano H."/>
            <person name="Hirakawa H."/>
            <person name="Matsushita K."/>
        </authorList>
    </citation>
    <scope>NUCLEOTIDE SEQUENCE [LARGE SCALE GENOMIC DNA]</scope>
    <source>
        <strain evidence="4 5">NBRC 103193</strain>
    </source>
</reference>
<keyword evidence="5" id="KW-1185">Reference proteome</keyword>
<evidence type="ECO:0000313" key="5">
    <source>
        <dbReference type="Proteomes" id="UP000032679"/>
    </source>
</evidence>
<dbReference type="EMBL" id="BALE01000009">
    <property type="protein sequence ID" value="GAN53396.1"/>
    <property type="molecule type" value="Genomic_DNA"/>
</dbReference>
<dbReference type="GO" id="GO:0016747">
    <property type="term" value="F:acyltransferase activity, transferring groups other than amino-acyl groups"/>
    <property type="evidence" value="ECO:0007669"/>
    <property type="project" value="InterPro"/>
</dbReference>
<accession>A0A0D6MIT5</accession>
<dbReference type="PANTHER" id="PTHR43072">
    <property type="entry name" value="N-ACETYLTRANSFERASE"/>
    <property type="match status" value="1"/>
</dbReference>
<dbReference type="SUPFAM" id="SSF55729">
    <property type="entry name" value="Acyl-CoA N-acyltransferases (Nat)"/>
    <property type="match status" value="1"/>
</dbReference>
<evidence type="ECO:0000256" key="2">
    <source>
        <dbReference type="ARBA" id="ARBA00023315"/>
    </source>
</evidence>
<dbReference type="RefSeq" id="WP_306301099.1">
    <property type="nucleotide sequence ID" value="NZ_BALE01000009.1"/>
</dbReference>
<proteinExistence type="predicted"/>
<feature type="domain" description="N-acetyltransferase" evidence="3">
    <location>
        <begin position="5"/>
        <end position="168"/>
    </location>
</feature>
<evidence type="ECO:0000259" key="3">
    <source>
        <dbReference type="PROSITE" id="PS51186"/>
    </source>
</evidence>
<comment type="caution">
    <text evidence="4">The sequence shown here is derived from an EMBL/GenBank/DDBJ whole genome shotgun (WGS) entry which is preliminary data.</text>
</comment>
<sequence>MIGTVILRAARDGDLDAILTITNDAIAHSDAIWAISPMTRDQRAAWFADRTKAGLPVLVATDAAETVLGFGSYGPFRLYEGYRRTIEHSVYVAANARGCGIGRMLLDALIAEATAQGFHIMIGAITADNAPSIALHRAAGFTESAVLPQVGQKFGRWLDLLLMYRLLDQSQPEPHQP</sequence>
<dbReference type="PANTHER" id="PTHR43072:SF23">
    <property type="entry name" value="UPF0039 PROTEIN C11D3.02C"/>
    <property type="match status" value="1"/>
</dbReference>
<dbReference type="PROSITE" id="PS51186">
    <property type="entry name" value="GNAT"/>
    <property type="match status" value="1"/>
</dbReference>
<dbReference type="Proteomes" id="UP000032679">
    <property type="component" value="Unassembled WGS sequence"/>
</dbReference>
<organism evidence="4 5">
    <name type="scientific">Tanticharoenia sakaeratensis NBRC 103193</name>
    <dbReference type="NCBI Taxonomy" id="1231623"/>
    <lineage>
        <taxon>Bacteria</taxon>
        <taxon>Pseudomonadati</taxon>
        <taxon>Pseudomonadota</taxon>
        <taxon>Alphaproteobacteria</taxon>
        <taxon>Acetobacterales</taxon>
        <taxon>Acetobacteraceae</taxon>
        <taxon>Tanticharoenia</taxon>
    </lineage>
</organism>
<evidence type="ECO:0000256" key="1">
    <source>
        <dbReference type="ARBA" id="ARBA00022679"/>
    </source>
</evidence>
<evidence type="ECO:0000313" key="4">
    <source>
        <dbReference type="EMBL" id="GAN53396.1"/>
    </source>
</evidence>
<name>A0A0D6MIT5_9PROT</name>
<protein>
    <submittedName>
        <fullName evidence="4">Acetyltransferase (Antibiotic resistance ) protein</fullName>
    </submittedName>
</protein>
<keyword evidence="1 4" id="KW-0808">Transferase</keyword>
<gene>
    <name evidence="4" type="ORF">Tasa_009_191</name>
</gene>
<dbReference type="Pfam" id="PF00583">
    <property type="entry name" value="Acetyltransf_1"/>
    <property type="match status" value="1"/>
</dbReference>
<keyword evidence="2" id="KW-0012">Acyltransferase</keyword>
<dbReference type="STRING" id="1231623.Tasa_009_191"/>
<dbReference type="InterPro" id="IPR016181">
    <property type="entry name" value="Acyl_CoA_acyltransferase"/>
</dbReference>